<accession>A0A3B0U178</accession>
<proteinExistence type="predicted"/>
<reference evidence="5" key="1">
    <citation type="submission" date="2018-06" db="EMBL/GenBank/DDBJ databases">
        <authorList>
            <person name="Zhirakovskaya E."/>
        </authorList>
    </citation>
    <scope>NUCLEOTIDE SEQUENCE</scope>
</reference>
<dbReference type="AlphaFoldDB" id="A0A3B0U178"/>
<dbReference type="PROSITE" id="PS51007">
    <property type="entry name" value="CYTC"/>
    <property type="match status" value="1"/>
</dbReference>
<evidence type="ECO:0000259" key="4">
    <source>
        <dbReference type="PROSITE" id="PS51007"/>
    </source>
</evidence>
<dbReference type="GO" id="GO:0009055">
    <property type="term" value="F:electron transfer activity"/>
    <property type="evidence" value="ECO:0007669"/>
    <property type="project" value="InterPro"/>
</dbReference>
<feature type="non-terminal residue" evidence="5">
    <location>
        <position position="171"/>
    </location>
</feature>
<dbReference type="Gene3D" id="1.10.760.10">
    <property type="entry name" value="Cytochrome c-like domain"/>
    <property type="match status" value="1"/>
</dbReference>
<sequence length="171" mass="18881">MKKLNLLGIILIVSFGIFSCKNTKEEKNPNNDKIVQNGVTLTKNEMEKGSTLFFDRCAGCHGSSRKGATGPHLLPIAPKGDNRPGTTLLGVAGIRAFIENGTPAGMPEWRGILSEEEIELMTRFLQVDPPITPPFGLEEIKKTWKLIVPVADRPSKPQHNRNINNYFGVIM</sequence>
<dbReference type="GO" id="GO:0050421">
    <property type="term" value="F:nitrite reductase (NO-forming) activity"/>
    <property type="evidence" value="ECO:0007669"/>
    <property type="project" value="UniProtKB-EC"/>
</dbReference>
<evidence type="ECO:0000313" key="5">
    <source>
        <dbReference type="EMBL" id="VAW24615.1"/>
    </source>
</evidence>
<dbReference type="InterPro" id="IPR036909">
    <property type="entry name" value="Cyt_c-like_dom_sf"/>
</dbReference>
<feature type="domain" description="Cytochrome c" evidence="4">
    <location>
        <begin position="44"/>
        <end position="129"/>
    </location>
</feature>
<organism evidence="5">
    <name type="scientific">hydrothermal vent metagenome</name>
    <dbReference type="NCBI Taxonomy" id="652676"/>
    <lineage>
        <taxon>unclassified sequences</taxon>
        <taxon>metagenomes</taxon>
        <taxon>ecological metagenomes</taxon>
    </lineage>
</organism>
<dbReference type="EC" id="1.7.2.1" evidence="5"/>
<dbReference type="SUPFAM" id="SSF46626">
    <property type="entry name" value="Cytochrome c"/>
    <property type="match status" value="1"/>
</dbReference>
<gene>
    <name evidence="5" type="ORF">MNBD_BACTEROID04-1337</name>
</gene>
<evidence type="ECO:0000256" key="3">
    <source>
        <dbReference type="ARBA" id="ARBA00023004"/>
    </source>
</evidence>
<keyword evidence="1" id="KW-0349">Heme</keyword>
<dbReference type="GO" id="GO:0046872">
    <property type="term" value="F:metal ion binding"/>
    <property type="evidence" value="ECO:0007669"/>
    <property type="project" value="UniProtKB-KW"/>
</dbReference>
<keyword evidence="5" id="KW-0560">Oxidoreductase</keyword>
<dbReference type="Pfam" id="PF13442">
    <property type="entry name" value="Cytochrome_CBB3"/>
    <property type="match status" value="1"/>
</dbReference>
<keyword evidence="3" id="KW-0408">Iron</keyword>
<protein>
    <submittedName>
        <fullName evidence="5">Nitrite reductase</fullName>
        <ecNumber evidence="5">1.7.2.1</ecNumber>
    </submittedName>
</protein>
<keyword evidence="2" id="KW-0479">Metal-binding</keyword>
<dbReference type="PROSITE" id="PS51257">
    <property type="entry name" value="PROKAR_LIPOPROTEIN"/>
    <property type="match status" value="1"/>
</dbReference>
<evidence type="ECO:0000256" key="1">
    <source>
        <dbReference type="ARBA" id="ARBA00022617"/>
    </source>
</evidence>
<name>A0A3B0U178_9ZZZZ</name>
<dbReference type="InterPro" id="IPR003143">
    <property type="entry name" value="Cyt_cd1_C_sf"/>
</dbReference>
<evidence type="ECO:0000256" key="2">
    <source>
        <dbReference type="ARBA" id="ARBA00022723"/>
    </source>
</evidence>
<dbReference type="GO" id="GO:0020037">
    <property type="term" value="F:heme binding"/>
    <property type="evidence" value="ECO:0007669"/>
    <property type="project" value="InterPro"/>
</dbReference>
<dbReference type="Gene3D" id="2.140.10.20">
    <property type="entry name" value="C-terminal (heme d1) domain of cytochrome cd1-nitrite reductase"/>
    <property type="match status" value="1"/>
</dbReference>
<dbReference type="InterPro" id="IPR009056">
    <property type="entry name" value="Cyt_c-like_dom"/>
</dbReference>
<dbReference type="EMBL" id="UOER01000283">
    <property type="protein sequence ID" value="VAW24615.1"/>
    <property type="molecule type" value="Genomic_DNA"/>
</dbReference>